<dbReference type="PROSITE" id="PS50994">
    <property type="entry name" value="INTEGRASE"/>
    <property type="match status" value="1"/>
</dbReference>
<dbReference type="InterPro" id="IPR001584">
    <property type="entry name" value="Integrase_cat-core"/>
</dbReference>
<dbReference type="InterPro" id="IPR000477">
    <property type="entry name" value="RT_dom"/>
</dbReference>
<dbReference type="PANTHER" id="PTHR37984">
    <property type="entry name" value="PROTEIN CBG26694"/>
    <property type="match status" value="1"/>
</dbReference>
<dbReference type="InterPro" id="IPR021109">
    <property type="entry name" value="Peptidase_aspartic_dom_sf"/>
</dbReference>
<dbReference type="Pfam" id="PF03732">
    <property type="entry name" value="Retrotrans_gag"/>
    <property type="match status" value="1"/>
</dbReference>
<evidence type="ECO:0000256" key="1">
    <source>
        <dbReference type="ARBA" id="ARBA00012493"/>
    </source>
</evidence>
<dbReference type="Pfam" id="PF00665">
    <property type="entry name" value="rve"/>
    <property type="match status" value="1"/>
</dbReference>
<dbReference type="EC" id="2.7.7.49" evidence="1"/>
<dbReference type="GO" id="GO:0003964">
    <property type="term" value="F:RNA-directed DNA polymerase activity"/>
    <property type="evidence" value="ECO:0007669"/>
    <property type="project" value="UniProtKB-KW"/>
</dbReference>
<evidence type="ECO:0000259" key="9">
    <source>
        <dbReference type="PROSITE" id="PS50994"/>
    </source>
</evidence>
<dbReference type="GO" id="GO:0016787">
    <property type="term" value="F:hydrolase activity"/>
    <property type="evidence" value="ECO:0007669"/>
    <property type="project" value="UniProtKB-KW"/>
</dbReference>
<keyword evidence="7" id="KW-0695">RNA-directed DNA polymerase</keyword>
<keyword evidence="4" id="KW-0540">Nuclease</keyword>
<dbReference type="Gene3D" id="3.10.10.10">
    <property type="entry name" value="HIV Type 1 Reverse Transcriptase, subunit A, domain 1"/>
    <property type="match status" value="1"/>
</dbReference>
<evidence type="ECO:0000313" key="11">
    <source>
        <dbReference type="Proteomes" id="UP000288805"/>
    </source>
</evidence>
<evidence type="ECO:0000256" key="4">
    <source>
        <dbReference type="ARBA" id="ARBA00022722"/>
    </source>
</evidence>
<evidence type="ECO:0000256" key="7">
    <source>
        <dbReference type="ARBA" id="ARBA00022918"/>
    </source>
</evidence>
<dbReference type="InterPro" id="IPR043502">
    <property type="entry name" value="DNA/RNA_pol_sf"/>
</dbReference>
<keyword evidence="3" id="KW-0548">Nucleotidyltransferase</keyword>
<dbReference type="InterPro" id="IPR041373">
    <property type="entry name" value="RT_RNaseH"/>
</dbReference>
<dbReference type="CDD" id="cd09274">
    <property type="entry name" value="RNase_HI_RT_Ty3"/>
    <property type="match status" value="1"/>
</dbReference>
<keyword evidence="5" id="KW-0255">Endonuclease</keyword>
<gene>
    <name evidence="10" type="primary">pol_2170</name>
    <name evidence="10" type="ORF">CK203_019065</name>
</gene>
<organism evidence="10 11">
    <name type="scientific">Vitis vinifera</name>
    <name type="common">Grape</name>
    <dbReference type="NCBI Taxonomy" id="29760"/>
    <lineage>
        <taxon>Eukaryota</taxon>
        <taxon>Viridiplantae</taxon>
        <taxon>Streptophyta</taxon>
        <taxon>Embryophyta</taxon>
        <taxon>Tracheophyta</taxon>
        <taxon>Spermatophyta</taxon>
        <taxon>Magnoliopsida</taxon>
        <taxon>eudicotyledons</taxon>
        <taxon>Gunneridae</taxon>
        <taxon>Pentapetalae</taxon>
        <taxon>rosids</taxon>
        <taxon>Vitales</taxon>
        <taxon>Vitaceae</taxon>
        <taxon>Viteae</taxon>
        <taxon>Vitis</taxon>
    </lineage>
</organism>
<evidence type="ECO:0000313" key="10">
    <source>
        <dbReference type="EMBL" id="RVW99111.1"/>
    </source>
</evidence>
<dbReference type="InterPro" id="IPR036397">
    <property type="entry name" value="RNaseH_sf"/>
</dbReference>
<dbReference type="Pfam" id="PF00078">
    <property type="entry name" value="RVT_1"/>
    <property type="match status" value="1"/>
</dbReference>
<dbReference type="Gene3D" id="3.10.20.370">
    <property type="match status" value="1"/>
</dbReference>
<feature type="region of interest" description="Disordered" evidence="8">
    <location>
        <begin position="259"/>
        <end position="322"/>
    </location>
</feature>
<dbReference type="CDD" id="cd00303">
    <property type="entry name" value="retropepsin_like"/>
    <property type="match status" value="1"/>
</dbReference>
<feature type="region of interest" description="Disordered" evidence="8">
    <location>
        <begin position="367"/>
        <end position="386"/>
    </location>
</feature>
<feature type="domain" description="Integrase catalytic" evidence="9">
    <location>
        <begin position="1170"/>
        <end position="1332"/>
    </location>
</feature>
<dbReference type="GO" id="GO:0004519">
    <property type="term" value="F:endonuclease activity"/>
    <property type="evidence" value="ECO:0007669"/>
    <property type="project" value="UniProtKB-KW"/>
</dbReference>
<evidence type="ECO:0000256" key="6">
    <source>
        <dbReference type="ARBA" id="ARBA00022801"/>
    </source>
</evidence>
<sequence>MEDTEEFNSNNNRPRPPVQGQRTMRELLNPPRLSTPSCFMRPLNHVTIRPQVVSQLPIFRGTENENPYSHIKEFEDIVSIFRETNTPLEIFRMKLFLLSLKDKAKTWLNSLRPYSISNWGDLQSMFLHKFFPTHRTSALKKEISNFKAMEDEKFFACWERFREIVAACPHHGFDNWMLVSYFYEGMAPPMKQLLETMCGRDFMNKNPDEAFQFLDYVAESTEHGVQSCPTLPAMQDMFTEQANALGTYKQYSSNSPYSNTYNPSWRNHPNLSWRGGNNGQFQQQGNRFQGNQTNGQQGFQPQGMPSQNFQQQHQASSSNSSLEDMMRKFIQKQDKRNEDQNRINAKTSQELVDIRTTLSQLAASLSQEKGKFPAQPQKNPRGVNEVSKCKRKIAMPLSHSEMGKNTKGPSYLHKVGDKTLEILEVLKQVKINIPLLDMIKQVPAYAKFLKDLCTVKRMIKLSKKAFLTEQVSAIIENKAMVKYKDPGCPTISVQIGDSFVERALLDLGTSVNLLPYSIYKQLGLGELKATTITLSLADRSIKVPRGVVEDVLVQVEKFYYPVDFVVLDTEPLKKGMNSVPIILGRPFLTIANALINCRNGLMQLSFGNMTVEMNVFNLCKQPMDHDDVENEEACLIEALVQEHTEKLMEENIDEFFSTIIKEECVQVATEWKEKYTIQSLNSVENDEESKKEEVEISKPELKPLPHGLKYVYLEKNEEKPVVISAILTEEQEMKLLKVLKENKRAIGWSISDLKGINPLICTHHIYLEENAKPVRQPQRRLNPLMQDVVRNEVLKLLDAGWRVCIDFRKLNPVTKKYHFPLPFLDQVLERVAGHDYYCFLDGYLGYFQIVIALEDQEKTTFTCPFGTYAYRRMPFGLCNAPATFQRCMLSIFNDMVERIMEVFMDDLTVYGKTFDDCLLNLKKVLKRCIEKDLVLNWEKCHFMATSGIVLGHIISKEGIQVDPAKIELISKLPSPTTVKEDGEFIWTKACQEAFKRLKSLLTTAPIVRSPNWSLPFELMCDASDYAVGAKLGQREDGKPYVVYYASKTLNDAQKNYTTTEKELLVVVFALDKFRNYLLGTSIVFFTNHSALKYLLNKKDAKARLIRWILLLQEFNIQIKDKQGRMNNKTYCECAMKERVEVILLQGRLQQKFYRVDSIGQLCSRIVTLTAKVVHNVNNWGKSTQDFMGPFPPSFGNLYILVGMDYVSKWVEAVACKSNDHKVVLKFLKENIFSRFGIPRAIISDGGSHFCNKPFSTLLQKYGVRHKVSTPYHPQTNGQAELANQEIKRILTKVVNTTKKDWSTKLSDALWAYRTAYKTVLGMSPYRIIYGKACHLPVKLEHCAYWVVKKMNFDSDQAGAKRKYDLNELEAYRNESYKYLRNAREKHKFYHDKLILRREFKQGEKVLLYDSKLHIFLGKLRSRWNGPYVVKEVFPYGTVTIQNPRTGNEFKVNGQRLKHFIERFETQEENLHFLDGDVQKGWSIF</sequence>
<evidence type="ECO:0000256" key="2">
    <source>
        <dbReference type="ARBA" id="ARBA00022679"/>
    </source>
</evidence>
<dbReference type="InterPro" id="IPR012337">
    <property type="entry name" value="RNaseH-like_sf"/>
</dbReference>
<reference evidence="10 11" key="1">
    <citation type="journal article" date="2018" name="PLoS Genet.">
        <title>Population sequencing reveals clonal diversity and ancestral inbreeding in the grapevine cultivar Chardonnay.</title>
        <authorList>
            <person name="Roach M.J."/>
            <person name="Johnson D.L."/>
            <person name="Bohlmann J."/>
            <person name="van Vuuren H.J."/>
            <person name="Jones S.J."/>
            <person name="Pretorius I.S."/>
            <person name="Schmidt S.A."/>
            <person name="Borneman A.R."/>
        </authorList>
    </citation>
    <scope>NUCLEOTIDE SEQUENCE [LARGE SCALE GENOMIC DNA]</scope>
    <source>
        <strain evidence="11">cv. Chardonnay</strain>
        <tissue evidence="10">Leaf</tissue>
    </source>
</reference>
<dbReference type="Pfam" id="PF17917">
    <property type="entry name" value="RT_RNaseH"/>
    <property type="match status" value="1"/>
</dbReference>
<accession>A0A438IR04</accession>
<keyword evidence="6" id="KW-0378">Hydrolase</keyword>
<comment type="caution">
    <text evidence="10">The sequence shown here is derived from an EMBL/GenBank/DDBJ whole genome shotgun (WGS) entry which is preliminary data.</text>
</comment>
<evidence type="ECO:0000256" key="3">
    <source>
        <dbReference type="ARBA" id="ARBA00022695"/>
    </source>
</evidence>
<name>A0A438IR04_VITVI</name>
<dbReference type="Gene3D" id="2.40.70.10">
    <property type="entry name" value="Acid Proteases"/>
    <property type="match status" value="1"/>
</dbReference>
<dbReference type="Gene3D" id="3.30.420.10">
    <property type="entry name" value="Ribonuclease H-like superfamily/Ribonuclease H"/>
    <property type="match status" value="1"/>
</dbReference>
<dbReference type="InterPro" id="IPR043128">
    <property type="entry name" value="Rev_trsase/Diguanyl_cyclase"/>
</dbReference>
<evidence type="ECO:0000256" key="8">
    <source>
        <dbReference type="SAM" id="MobiDB-lite"/>
    </source>
</evidence>
<dbReference type="PANTHER" id="PTHR37984:SF5">
    <property type="entry name" value="PROTEIN NYNRIN-LIKE"/>
    <property type="match status" value="1"/>
</dbReference>
<dbReference type="GO" id="GO:0015074">
    <property type="term" value="P:DNA integration"/>
    <property type="evidence" value="ECO:0007669"/>
    <property type="project" value="InterPro"/>
</dbReference>
<dbReference type="Proteomes" id="UP000288805">
    <property type="component" value="Unassembled WGS sequence"/>
</dbReference>
<dbReference type="GO" id="GO:0003676">
    <property type="term" value="F:nucleic acid binding"/>
    <property type="evidence" value="ECO:0007669"/>
    <property type="project" value="InterPro"/>
</dbReference>
<protein>
    <recommendedName>
        <fullName evidence="1">RNA-directed DNA polymerase</fullName>
        <ecNumber evidence="1">2.7.7.49</ecNumber>
    </recommendedName>
</protein>
<dbReference type="InterPro" id="IPR005162">
    <property type="entry name" value="Retrotrans_gag_dom"/>
</dbReference>
<dbReference type="FunFam" id="3.10.20.370:FF:000001">
    <property type="entry name" value="Retrovirus-related Pol polyprotein from transposon 17.6-like protein"/>
    <property type="match status" value="1"/>
</dbReference>
<feature type="compositionally biased region" description="Low complexity" evidence="8">
    <location>
        <begin position="279"/>
        <end position="321"/>
    </location>
</feature>
<dbReference type="SUPFAM" id="SSF53098">
    <property type="entry name" value="Ribonuclease H-like"/>
    <property type="match status" value="1"/>
</dbReference>
<dbReference type="CDD" id="cd01647">
    <property type="entry name" value="RT_LTR"/>
    <property type="match status" value="1"/>
</dbReference>
<evidence type="ECO:0000256" key="5">
    <source>
        <dbReference type="ARBA" id="ARBA00022759"/>
    </source>
</evidence>
<keyword evidence="2" id="KW-0808">Transferase</keyword>
<feature type="region of interest" description="Disordered" evidence="8">
    <location>
        <begin position="1"/>
        <end position="22"/>
    </location>
</feature>
<dbReference type="InterPro" id="IPR050951">
    <property type="entry name" value="Retrovirus_Pol_polyprotein"/>
</dbReference>
<dbReference type="EMBL" id="QGNW01000089">
    <property type="protein sequence ID" value="RVW99111.1"/>
    <property type="molecule type" value="Genomic_DNA"/>
</dbReference>
<dbReference type="SUPFAM" id="SSF56672">
    <property type="entry name" value="DNA/RNA polymerases"/>
    <property type="match status" value="1"/>
</dbReference>
<proteinExistence type="predicted"/>
<dbReference type="Gene3D" id="3.30.70.270">
    <property type="match status" value="1"/>
</dbReference>